<dbReference type="RefSeq" id="WP_345007544.1">
    <property type="nucleotide sequence ID" value="NZ_BAABCY010000092.1"/>
</dbReference>
<dbReference type="Gene3D" id="3.10.450.50">
    <property type="match status" value="1"/>
</dbReference>
<keyword evidence="2" id="KW-1185">Reference proteome</keyword>
<accession>A0ABP6YEI4</accession>
<dbReference type="InterPro" id="IPR032710">
    <property type="entry name" value="NTF2-like_dom_sf"/>
</dbReference>
<comment type="caution">
    <text evidence="1">The sequence shown here is derived from an EMBL/GenBank/DDBJ whole genome shotgun (WGS) entry which is preliminary data.</text>
</comment>
<name>A0ABP6YEI4_9FLAO</name>
<sequence>MNQNEIISAAKMYPKAFKELNIELIDKYFTINATKTGFMYDYDSNKWLDISTVEINEIKQWATTYNKNNIMPENEINVKILDTKDKIAVVRIDMYWAENKKGCDYLFLVKENNSWIIDKILYQSIL</sequence>
<organism evidence="1 2">
    <name type="scientific">Snuella lapsa</name>
    <dbReference type="NCBI Taxonomy" id="870481"/>
    <lineage>
        <taxon>Bacteria</taxon>
        <taxon>Pseudomonadati</taxon>
        <taxon>Bacteroidota</taxon>
        <taxon>Flavobacteriia</taxon>
        <taxon>Flavobacteriales</taxon>
        <taxon>Flavobacteriaceae</taxon>
        <taxon>Snuella</taxon>
    </lineage>
</organism>
<dbReference type="SUPFAM" id="SSF54427">
    <property type="entry name" value="NTF2-like"/>
    <property type="match status" value="1"/>
</dbReference>
<dbReference type="Pfam" id="PF12893">
    <property type="entry name" value="Lumazine_bd_2"/>
    <property type="match status" value="1"/>
</dbReference>
<dbReference type="InterPro" id="IPR039437">
    <property type="entry name" value="FrzH/put_lumazine-bd"/>
</dbReference>
<evidence type="ECO:0008006" key="3">
    <source>
        <dbReference type="Google" id="ProtNLM"/>
    </source>
</evidence>
<dbReference type="Proteomes" id="UP001500954">
    <property type="component" value="Unassembled WGS sequence"/>
</dbReference>
<gene>
    <name evidence="1" type="ORF">GCM10022395_33180</name>
</gene>
<protein>
    <recommendedName>
        <fullName evidence="3">Nuclear transport factor 2 family protein</fullName>
    </recommendedName>
</protein>
<reference evidence="2" key="1">
    <citation type="journal article" date="2019" name="Int. J. Syst. Evol. Microbiol.">
        <title>The Global Catalogue of Microorganisms (GCM) 10K type strain sequencing project: providing services to taxonomists for standard genome sequencing and annotation.</title>
        <authorList>
            <consortium name="The Broad Institute Genomics Platform"/>
            <consortium name="The Broad Institute Genome Sequencing Center for Infectious Disease"/>
            <person name="Wu L."/>
            <person name="Ma J."/>
        </authorList>
    </citation>
    <scope>NUCLEOTIDE SEQUENCE [LARGE SCALE GENOMIC DNA]</scope>
    <source>
        <strain evidence="2">JCM 17111</strain>
    </source>
</reference>
<evidence type="ECO:0000313" key="2">
    <source>
        <dbReference type="Proteomes" id="UP001500954"/>
    </source>
</evidence>
<dbReference type="EMBL" id="BAABCY010000092">
    <property type="protein sequence ID" value="GAA3582194.1"/>
    <property type="molecule type" value="Genomic_DNA"/>
</dbReference>
<proteinExistence type="predicted"/>
<evidence type="ECO:0000313" key="1">
    <source>
        <dbReference type="EMBL" id="GAA3582194.1"/>
    </source>
</evidence>